<evidence type="ECO:0000313" key="4">
    <source>
        <dbReference type="Proteomes" id="UP000184212"/>
    </source>
</evidence>
<proteinExistence type="predicted"/>
<dbReference type="OrthoDB" id="1151370at2"/>
<dbReference type="RefSeq" id="WP_073141487.1">
    <property type="nucleotide sequence ID" value="NZ_FQWQ01000005.1"/>
</dbReference>
<evidence type="ECO:0000259" key="2">
    <source>
        <dbReference type="Pfam" id="PF20584"/>
    </source>
</evidence>
<reference evidence="3 4" key="1">
    <citation type="submission" date="2016-11" db="EMBL/GenBank/DDBJ databases">
        <authorList>
            <person name="Jaros S."/>
            <person name="Januszkiewicz K."/>
            <person name="Wedrychowicz H."/>
        </authorList>
    </citation>
    <scope>NUCLEOTIDE SEQUENCE [LARGE SCALE GENOMIC DNA]</scope>
    <source>
        <strain evidence="3 4">DSM 24574</strain>
    </source>
</reference>
<dbReference type="Pfam" id="PF20584">
    <property type="entry name" value="DUF6787"/>
    <property type="match status" value="1"/>
</dbReference>
<sequence length="106" mass="12460">MEQASWMERLKQRWKLGSALQVVMVLIVFACTGFTVLFIKKPILNFLAGDEGNSTLASVLYYIFILPLYNVVLLAYGFLFGQFNFFWEFEKRSFNRIFNRKKNKPS</sequence>
<evidence type="ECO:0000313" key="3">
    <source>
        <dbReference type="EMBL" id="SHH86739.1"/>
    </source>
</evidence>
<feature type="transmembrane region" description="Helical" evidence="1">
    <location>
        <begin position="20"/>
        <end position="39"/>
    </location>
</feature>
<dbReference type="STRING" id="947013.SAMN04488109_5689"/>
<dbReference type="EMBL" id="FQWQ01000005">
    <property type="protein sequence ID" value="SHH86739.1"/>
    <property type="molecule type" value="Genomic_DNA"/>
</dbReference>
<keyword evidence="1" id="KW-1133">Transmembrane helix</keyword>
<keyword evidence="4" id="KW-1185">Reference proteome</keyword>
<keyword evidence="1" id="KW-0812">Transmembrane</keyword>
<dbReference type="Proteomes" id="UP000184212">
    <property type="component" value="Unassembled WGS sequence"/>
</dbReference>
<dbReference type="AlphaFoldDB" id="A0A1M5WGQ8"/>
<keyword evidence="1" id="KW-0472">Membrane</keyword>
<organism evidence="3 4">
    <name type="scientific">Chryseolinea serpens</name>
    <dbReference type="NCBI Taxonomy" id="947013"/>
    <lineage>
        <taxon>Bacteria</taxon>
        <taxon>Pseudomonadati</taxon>
        <taxon>Bacteroidota</taxon>
        <taxon>Cytophagia</taxon>
        <taxon>Cytophagales</taxon>
        <taxon>Fulvivirgaceae</taxon>
        <taxon>Chryseolinea</taxon>
    </lineage>
</organism>
<name>A0A1M5WGQ8_9BACT</name>
<gene>
    <name evidence="3" type="ORF">SAMN04488109_5689</name>
</gene>
<evidence type="ECO:0000256" key="1">
    <source>
        <dbReference type="SAM" id="Phobius"/>
    </source>
</evidence>
<dbReference type="InterPro" id="IPR046714">
    <property type="entry name" value="DUF6787"/>
</dbReference>
<protein>
    <recommendedName>
        <fullName evidence="2">DUF6787 domain-containing protein</fullName>
    </recommendedName>
</protein>
<accession>A0A1M5WGQ8</accession>
<feature type="domain" description="DUF6787" evidence="2">
    <location>
        <begin position="24"/>
        <end position="99"/>
    </location>
</feature>
<feature type="transmembrane region" description="Helical" evidence="1">
    <location>
        <begin position="59"/>
        <end position="87"/>
    </location>
</feature>